<dbReference type="Proteomes" id="UP000321533">
    <property type="component" value="Chromosome"/>
</dbReference>
<organism evidence="13 14">
    <name type="scientific">Panacibacter ginsenosidivorans</name>
    <dbReference type="NCBI Taxonomy" id="1813871"/>
    <lineage>
        <taxon>Bacteria</taxon>
        <taxon>Pseudomonadati</taxon>
        <taxon>Bacteroidota</taxon>
        <taxon>Chitinophagia</taxon>
        <taxon>Chitinophagales</taxon>
        <taxon>Chitinophagaceae</taxon>
        <taxon>Panacibacter</taxon>
    </lineage>
</organism>
<dbReference type="GO" id="GO:0000287">
    <property type="term" value="F:magnesium ion binding"/>
    <property type="evidence" value="ECO:0007669"/>
    <property type="project" value="TreeGrafter"/>
</dbReference>
<comment type="function">
    <text evidence="11">Mediates influx of magnesium ions. Alternates between open and closed states. Activated by low cytoplasmic Mg(2+) levels. Inactive when cytoplasmic Mg(2+) levels are high.</text>
</comment>
<dbReference type="PANTHER" id="PTHR46494">
    <property type="entry name" value="CORA FAMILY METAL ION TRANSPORTER (EUROFUNG)"/>
    <property type="match status" value="1"/>
</dbReference>
<proteinExistence type="inferred from homology"/>
<dbReference type="AlphaFoldDB" id="A0A5B8V9F5"/>
<evidence type="ECO:0000256" key="5">
    <source>
        <dbReference type="ARBA" id="ARBA00022692"/>
    </source>
</evidence>
<keyword evidence="3" id="KW-0813">Transport</keyword>
<dbReference type="Gene3D" id="1.20.58.340">
    <property type="entry name" value="Magnesium transport protein CorA, transmembrane region"/>
    <property type="match status" value="2"/>
</dbReference>
<keyword evidence="14" id="KW-1185">Reference proteome</keyword>
<evidence type="ECO:0000256" key="11">
    <source>
        <dbReference type="ARBA" id="ARBA00045497"/>
    </source>
</evidence>
<comment type="catalytic activity">
    <reaction evidence="10">
        <text>Mg(2+)(in) = Mg(2+)(out)</text>
        <dbReference type="Rhea" id="RHEA:29827"/>
        <dbReference type="ChEBI" id="CHEBI:18420"/>
    </reaction>
</comment>
<evidence type="ECO:0000256" key="2">
    <source>
        <dbReference type="ARBA" id="ARBA00009765"/>
    </source>
</evidence>
<protein>
    <submittedName>
        <fullName evidence="13">Magnesium transporter CorA</fullName>
    </submittedName>
</protein>
<name>A0A5B8V9F5_9BACT</name>
<dbReference type="InterPro" id="IPR002523">
    <property type="entry name" value="MgTranspt_CorA/ZnTranspt_ZntB"/>
</dbReference>
<dbReference type="FunFam" id="1.20.58.340:FF:000004">
    <property type="entry name" value="Magnesium transport protein CorA"/>
    <property type="match status" value="1"/>
</dbReference>
<dbReference type="GO" id="GO:0005886">
    <property type="term" value="C:plasma membrane"/>
    <property type="evidence" value="ECO:0007669"/>
    <property type="project" value="UniProtKB-SubCell"/>
</dbReference>
<evidence type="ECO:0000256" key="9">
    <source>
        <dbReference type="ARBA" id="ARBA00023136"/>
    </source>
</evidence>
<evidence type="ECO:0000313" key="13">
    <source>
        <dbReference type="EMBL" id="QEC67879.1"/>
    </source>
</evidence>
<dbReference type="Gene3D" id="3.30.460.20">
    <property type="entry name" value="CorA soluble domain-like"/>
    <property type="match status" value="1"/>
</dbReference>
<dbReference type="GO" id="GO:0015095">
    <property type="term" value="F:magnesium ion transmembrane transporter activity"/>
    <property type="evidence" value="ECO:0007669"/>
    <property type="project" value="TreeGrafter"/>
</dbReference>
<dbReference type="GO" id="GO:0015087">
    <property type="term" value="F:cobalt ion transmembrane transporter activity"/>
    <property type="evidence" value="ECO:0007669"/>
    <property type="project" value="TreeGrafter"/>
</dbReference>
<evidence type="ECO:0000256" key="12">
    <source>
        <dbReference type="SAM" id="Phobius"/>
    </source>
</evidence>
<dbReference type="InterPro" id="IPR045861">
    <property type="entry name" value="CorA_cytoplasmic_dom"/>
</dbReference>
<keyword evidence="7 12" id="KW-1133">Transmembrane helix</keyword>
<dbReference type="GO" id="GO:0050897">
    <property type="term" value="F:cobalt ion binding"/>
    <property type="evidence" value="ECO:0007669"/>
    <property type="project" value="TreeGrafter"/>
</dbReference>
<dbReference type="KEGG" id="pgin:FRZ67_11425"/>
<comment type="subcellular location">
    <subcellularLocation>
        <location evidence="1">Cell membrane</location>
        <topology evidence="1">Multi-pass membrane protein</topology>
    </subcellularLocation>
</comment>
<feature type="transmembrane region" description="Helical" evidence="12">
    <location>
        <begin position="250"/>
        <end position="273"/>
    </location>
</feature>
<feature type="transmembrane region" description="Helical" evidence="12">
    <location>
        <begin position="285"/>
        <end position="305"/>
    </location>
</feature>
<dbReference type="EMBL" id="CP042435">
    <property type="protein sequence ID" value="QEC67879.1"/>
    <property type="molecule type" value="Genomic_DNA"/>
</dbReference>
<keyword evidence="8" id="KW-0406">Ion transport</keyword>
<gene>
    <name evidence="13" type="ORF">FRZ67_11425</name>
</gene>
<comment type="similarity">
    <text evidence="2">Belongs to the CorA metal ion transporter (MIT) (TC 1.A.35) family.</text>
</comment>
<evidence type="ECO:0000256" key="6">
    <source>
        <dbReference type="ARBA" id="ARBA00022842"/>
    </source>
</evidence>
<evidence type="ECO:0000256" key="10">
    <source>
        <dbReference type="ARBA" id="ARBA00034269"/>
    </source>
</evidence>
<evidence type="ECO:0000313" key="14">
    <source>
        <dbReference type="Proteomes" id="UP000321533"/>
    </source>
</evidence>
<dbReference type="PANTHER" id="PTHR46494:SF1">
    <property type="entry name" value="CORA FAMILY METAL ION TRANSPORTER (EUROFUNG)"/>
    <property type="match status" value="1"/>
</dbReference>
<keyword evidence="5 12" id="KW-0812">Transmembrane</keyword>
<keyword evidence="9 12" id="KW-0472">Membrane</keyword>
<dbReference type="InterPro" id="IPR045863">
    <property type="entry name" value="CorA_TM1_TM2"/>
</dbReference>
<evidence type="ECO:0000256" key="8">
    <source>
        <dbReference type="ARBA" id="ARBA00023065"/>
    </source>
</evidence>
<accession>A0A5B8V9F5</accession>
<evidence type="ECO:0000256" key="1">
    <source>
        <dbReference type="ARBA" id="ARBA00004651"/>
    </source>
</evidence>
<evidence type="ECO:0000256" key="4">
    <source>
        <dbReference type="ARBA" id="ARBA00022475"/>
    </source>
</evidence>
<dbReference type="SUPFAM" id="SSF144083">
    <property type="entry name" value="Magnesium transport protein CorA, transmembrane region"/>
    <property type="match status" value="1"/>
</dbReference>
<keyword evidence="6" id="KW-0460">Magnesium</keyword>
<dbReference type="SUPFAM" id="SSF143865">
    <property type="entry name" value="CorA soluble domain-like"/>
    <property type="match status" value="1"/>
</dbReference>
<evidence type="ECO:0000256" key="7">
    <source>
        <dbReference type="ARBA" id="ARBA00022989"/>
    </source>
</evidence>
<sequence>MAWFYNILSKHSMRDQEAVDFRGHQWIDVQDPSVEEMQALSTKYKLDDHLVRDCMEPDHLPKYDFVDNVHFLILRFYAPEARKSNTTIQELTNKIAIFFTESFVITIHKSACDFLEVLKHKFIHTPSCSSVAALIIKIAWYALESFDDPAYKLSEHIDVYEKELLLKKTVSDHMQHLYDIKRQASISQKIIMMMLEPINHIGITEQDRPAYQDLKDQHLKMQTLYHQALEDVTNLLNLSMSISSHKTNEVVKVLTLFSVFFMPLTFIVGVYGMNFQFMPELREKWGYPGVLALMVLVSLVIFIWFRKKKWL</sequence>
<keyword evidence="4" id="KW-1003">Cell membrane</keyword>
<reference evidence="13 14" key="1">
    <citation type="journal article" date="2016" name="Int. J. Syst. Evol. Microbiol.">
        <title>Panacibacter ginsenosidivorans gen. nov., sp. nov., with ginsenoside converting activity isolated from soil of a ginseng field.</title>
        <authorList>
            <person name="Siddiqi M.Z."/>
            <person name="Muhammad Shafi S."/>
            <person name="Choi K.D."/>
            <person name="Im W.T."/>
        </authorList>
    </citation>
    <scope>NUCLEOTIDE SEQUENCE [LARGE SCALE GENOMIC DNA]</scope>
    <source>
        <strain evidence="13 14">Gsoil1550</strain>
    </source>
</reference>
<dbReference type="Pfam" id="PF01544">
    <property type="entry name" value="CorA"/>
    <property type="match status" value="1"/>
</dbReference>
<evidence type="ECO:0000256" key="3">
    <source>
        <dbReference type="ARBA" id="ARBA00022448"/>
    </source>
</evidence>